<dbReference type="RefSeq" id="WP_340344174.1">
    <property type="nucleotide sequence ID" value="NZ_JBBKZT010000009.1"/>
</dbReference>
<keyword evidence="2" id="KW-1185">Reference proteome</keyword>
<evidence type="ECO:0000313" key="2">
    <source>
        <dbReference type="Proteomes" id="UP001385892"/>
    </source>
</evidence>
<evidence type="ECO:0000313" key="1">
    <source>
        <dbReference type="EMBL" id="MEJ8849044.1"/>
    </source>
</evidence>
<dbReference type="PIRSF" id="PIRSF011396">
    <property type="entry name" value="Trp_halogenase"/>
    <property type="match status" value="1"/>
</dbReference>
<dbReference type="InterPro" id="IPR050816">
    <property type="entry name" value="Flavin-dep_Halogenase_NPB"/>
</dbReference>
<reference evidence="1 2" key="1">
    <citation type="submission" date="2024-03" db="EMBL/GenBank/DDBJ databases">
        <title>Novel species of the genus Variovorax.</title>
        <authorList>
            <person name="Liu Q."/>
            <person name="Xin Y.-H."/>
        </authorList>
    </citation>
    <scope>NUCLEOTIDE SEQUENCE [LARGE SCALE GENOMIC DNA]</scope>
    <source>
        <strain evidence="1 2">KACC 18900</strain>
    </source>
</reference>
<dbReference type="SUPFAM" id="SSF51905">
    <property type="entry name" value="FAD/NAD(P)-binding domain"/>
    <property type="match status" value="1"/>
</dbReference>
<proteinExistence type="predicted"/>
<dbReference type="InterPro" id="IPR033856">
    <property type="entry name" value="Trp_halogen"/>
</dbReference>
<name>A0ABU8WNW2_9BURK</name>
<sequence>MDEHPNRIRSIAIVGGGTAGWMAAVALGHAHRHGPCTVRVIESDDIPTVGVGEATLPILRHFNRMFGIDEDEFMRATGATFKAGIQFVDWARIGHTFFHPFGGYGAPIERLRFHHYWLKQRLMGAPWSLNAYAENSVAAETNRFARPRWPTGEIPDNQYAFHFDAALYAAYLRQRAMAIGVERIEGRVDSVKLRETDGFIESVRLASGEVIAADLFVDCSGFRGLLIEGALHTGYEDWTHWLPCNRAQAVLCEGVDALTPYTRSTARKAGWQWRIPLQHRIGNGYVYCSQHISDDEAAATLLANLDGRAIDAPRLLRFTTGRRKLYWNRNCVAIGLASGFLEPLESSSIGLMQNAIFRMLELMPDRDFDQATLDEYNRQTIHETERTRDFIALHYHGSGRDDGPLWAYCRHMKLPETLRHRIALFRVRGHLPSLLGEPYGDTSWLVMLTELGFMPRDYNPLVDAVPMDVVERAMADIRNRIAAYVQTLPTHRAYVDAIARADTVRVEAGPAAVLQA</sequence>
<dbReference type="Proteomes" id="UP001385892">
    <property type="component" value="Unassembled WGS sequence"/>
</dbReference>
<dbReference type="InterPro" id="IPR006905">
    <property type="entry name" value="Flavin_halogenase"/>
</dbReference>
<dbReference type="PANTHER" id="PTHR43747:SF4">
    <property type="entry name" value="FLAVIN-DEPENDENT TRYPTOPHAN HALOGENASE"/>
    <property type="match status" value="1"/>
</dbReference>
<organism evidence="1 2">
    <name type="scientific">Variovorax rhizosphaerae</name>
    <dbReference type="NCBI Taxonomy" id="1836200"/>
    <lineage>
        <taxon>Bacteria</taxon>
        <taxon>Pseudomonadati</taxon>
        <taxon>Pseudomonadota</taxon>
        <taxon>Betaproteobacteria</taxon>
        <taxon>Burkholderiales</taxon>
        <taxon>Comamonadaceae</taxon>
        <taxon>Variovorax</taxon>
    </lineage>
</organism>
<protein>
    <submittedName>
        <fullName evidence="1">Tryptophan halogenase family protein</fullName>
    </submittedName>
</protein>
<dbReference type="PANTHER" id="PTHR43747">
    <property type="entry name" value="FAD-BINDING PROTEIN"/>
    <property type="match status" value="1"/>
</dbReference>
<dbReference type="InterPro" id="IPR036188">
    <property type="entry name" value="FAD/NAD-bd_sf"/>
</dbReference>
<dbReference type="Pfam" id="PF04820">
    <property type="entry name" value="Trp_halogenase"/>
    <property type="match status" value="1"/>
</dbReference>
<comment type="caution">
    <text evidence="1">The sequence shown here is derived from an EMBL/GenBank/DDBJ whole genome shotgun (WGS) entry which is preliminary data.</text>
</comment>
<gene>
    <name evidence="1" type="ORF">WKW82_20470</name>
</gene>
<accession>A0ABU8WNW2</accession>
<dbReference type="EMBL" id="JBBKZT010000009">
    <property type="protein sequence ID" value="MEJ8849044.1"/>
    <property type="molecule type" value="Genomic_DNA"/>
</dbReference>
<dbReference type="Gene3D" id="3.50.50.60">
    <property type="entry name" value="FAD/NAD(P)-binding domain"/>
    <property type="match status" value="1"/>
</dbReference>